<reference evidence="5" key="1">
    <citation type="submission" date="2025-08" db="UniProtKB">
        <authorList>
            <consortium name="RefSeq"/>
        </authorList>
    </citation>
    <scope>IDENTIFICATION</scope>
    <source>
        <tissue evidence="5">Leaf</tissue>
    </source>
</reference>
<dbReference type="PANTHER" id="PTHR31662">
    <property type="entry name" value="BNAANNG10740D PROTEIN-RELATED"/>
    <property type="match status" value="1"/>
</dbReference>
<proteinExistence type="inferred from homology"/>
<feature type="region of interest" description="Disordered" evidence="2">
    <location>
        <begin position="1"/>
        <end position="351"/>
    </location>
</feature>
<dbReference type="InterPro" id="IPR007592">
    <property type="entry name" value="GEBP"/>
</dbReference>
<feature type="compositionally biased region" description="Acidic residues" evidence="2">
    <location>
        <begin position="146"/>
        <end position="155"/>
    </location>
</feature>
<dbReference type="KEGG" id="vra:106779331"/>
<dbReference type="Pfam" id="PF04504">
    <property type="entry name" value="GeBP-like_DBD"/>
    <property type="match status" value="1"/>
</dbReference>
<evidence type="ECO:0000256" key="2">
    <source>
        <dbReference type="SAM" id="MobiDB-lite"/>
    </source>
</evidence>
<accession>A0A1S3VX72</accession>
<feature type="compositionally biased region" description="Low complexity" evidence="2">
    <location>
        <begin position="127"/>
        <end position="143"/>
    </location>
</feature>
<dbReference type="STRING" id="3916.A0A1S3VX72"/>
<dbReference type="Proteomes" id="UP000087766">
    <property type="component" value="Unplaced"/>
</dbReference>
<dbReference type="GeneID" id="106779331"/>
<evidence type="ECO:0000313" key="4">
    <source>
        <dbReference type="Proteomes" id="UP000087766"/>
    </source>
</evidence>
<dbReference type="OrthoDB" id="661680at2759"/>
<organism evidence="4 5">
    <name type="scientific">Vigna radiata var. radiata</name>
    <name type="common">Mung bean</name>
    <name type="synonym">Phaseolus aureus</name>
    <dbReference type="NCBI Taxonomy" id="3916"/>
    <lineage>
        <taxon>Eukaryota</taxon>
        <taxon>Viridiplantae</taxon>
        <taxon>Streptophyta</taxon>
        <taxon>Embryophyta</taxon>
        <taxon>Tracheophyta</taxon>
        <taxon>Spermatophyta</taxon>
        <taxon>Magnoliopsida</taxon>
        <taxon>eudicotyledons</taxon>
        <taxon>Gunneridae</taxon>
        <taxon>Pentapetalae</taxon>
        <taxon>rosids</taxon>
        <taxon>fabids</taxon>
        <taxon>Fabales</taxon>
        <taxon>Fabaceae</taxon>
        <taxon>Papilionoideae</taxon>
        <taxon>50 kb inversion clade</taxon>
        <taxon>NPAAA clade</taxon>
        <taxon>indigoferoid/millettioid clade</taxon>
        <taxon>Phaseoleae</taxon>
        <taxon>Vigna</taxon>
    </lineage>
</organism>
<dbReference type="GO" id="GO:0005634">
    <property type="term" value="C:nucleus"/>
    <property type="evidence" value="ECO:0007669"/>
    <property type="project" value="TreeGrafter"/>
</dbReference>
<feature type="compositionally biased region" description="Basic and acidic residues" evidence="2">
    <location>
        <begin position="271"/>
        <end position="283"/>
    </location>
</feature>
<keyword evidence="4" id="KW-1185">Reference proteome</keyword>
<dbReference type="PANTHER" id="PTHR31662:SF33">
    <property type="entry name" value="DNA-BINDING STOREKEEPER PROTEIN TRANSCRIPTIONAL REGULATOR-LIKE PROTEIN"/>
    <property type="match status" value="1"/>
</dbReference>
<evidence type="ECO:0000259" key="3">
    <source>
        <dbReference type="Pfam" id="PF04504"/>
    </source>
</evidence>
<feature type="compositionally biased region" description="Low complexity" evidence="2">
    <location>
        <begin position="78"/>
        <end position="93"/>
    </location>
</feature>
<evidence type="ECO:0000313" key="5">
    <source>
        <dbReference type="RefSeq" id="XP_014522910.1"/>
    </source>
</evidence>
<feature type="compositionally biased region" description="Low complexity" evidence="2">
    <location>
        <begin position="177"/>
        <end position="191"/>
    </location>
</feature>
<protein>
    <submittedName>
        <fullName evidence="5">Probable transcription factor At1g11510 isoform X1</fullName>
    </submittedName>
</protein>
<sequence>MTKKRKQRPESVEDLSTASSYESEEDDDRSHSSQQHAAAAQVSSSEKKDDSSDEEDEKQRSILPASSSESEEDDDQPHSSQQHAAAAAAQVSSSEEEDDSSDEEDEKQRSMLPASSSESEEDDDQPHSSQQHAAAAAAVQVSSSEKEDDSSDEGDEKQRSILPASSSEYEEDDDQPHSSQQHAAAAAQVSSSEEEDDSSDEEDEKQRSILPASANHPSKPHPKSSSESESDTGTEPARVKSKAKPTDLPQPKVQAQRSSTPVKLGSKRPAHSTEPKRTKKNPDEAPFPSVANDETSVVNDETSVANDVTSVANDETSVANDVTSVANDETSVANDETSVANDETKEDGKKSDGQAKVLFQRIWSEEDELGILKGILEFISKTGQEPYRYVDAFHNFIKKSLHVEVSSLQLKDKIRRMKKKFETHEAKKKKGIEPRLLRPHDRALFEFSKKIWGEWPNGLVEKPKPLAKYVTKAQKESEAKAKVLSQPSVPESGDVNLLYNNISCFKELDEDEMKRGLTLIGESKRKELERRWKVLQYSEMELLGNRSLLIGEQIKLVSQALQSSND</sequence>
<feature type="compositionally biased region" description="Acidic residues" evidence="2">
    <location>
        <begin position="94"/>
        <end position="105"/>
    </location>
</feature>
<dbReference type="RefSeq" id="XP_014522910.1">
    <property type="nucleotide sequence ID" value="XM_014667424.2"/>
</dbReference>
<name>A0A1S3VX72_VIGRR</name>
<comment type="similarity">
    <text evidence="1">Belongs to the GeBP family.</text>
</comment>
<dbReference type="GO" id="GO:0006355">
    <property type="term" value="P:regulation of DNA-templated transcription"/>
    <property type="evidence" value="ECO:0007669"/>
    <property type="project" value="InterPro"/>
</dbReference>
<dbReference type="AlphaFoldDB" id="A0A1S3VX72"/>
<feature type="compositionally biased region" description="Basic and acidic residues" evidence="2">
    <location>
        <begin position="342"/>
        <end position="351"/>
    </location>
</feature>
<dbReference type="InterPro" id="IPR053932">
    <property type="entry name" value="GeBP-like_DBD"/>
</dbReference>
<feature type="compositionally biased region" description="Acidic residues" evidence="2">
    <location>
        <begin position="192"/>
        <end position="203"/>
    </location>
</feature>
<evidence type="ECO:0000256" key="1">
    <source>
        <dbReference type="ARBA" id="ARBA00010820"/>
    </source>
</evidence>
<feature type="compositionally biased region" description="Polar residues" evidence="2">
    <location>
        <begin position="292"/>
        <end position="341"/>
    </location>
</feature>
<feature type="compositionally biased region" description="Low complexity" evidence="2">
    <location>
        <begin position="32"/>
        <end position="44"/>
    </location>
</feature>
<gene>
    <name evidence="5" type="primary">LOC106779331</name>
</gene>
<feature type="domain" description="Glabrous enhancer-binding protein-like DBD" evidence="3">
    <location>
        <begin position="359"/>
        <end position="453"/>
    </location>
</feature>